<dbReference type="Proteomes" id="UP000474967">
    <property type="component" value="Unassembled WGS sequence"/>
</dbReference>
<organism evidence="2 3">
    <name type="scientific">Leifsonia tongyongensis</name>
    <dbReference type="NCBI Taxonomy" id="1268043"/>
    <lineage>
        <taxon>Bacteria</taxon>
        <taxon>Bacillati</taxon>
        <taxon>Actinomycetota</taxon>
        <taxon>Actinomycetes</taxon>
        <taxon>Micrococcales</taxon>
        <taxon>Microbacteriaceae</taxon>
        <taxon>Leifsonia</taxon>
    </lineage>
</organism>
<gene>
    <name evidence="2" type="ORF">G3T36_01715</name>
</gene>
<dbReference type="InterPro" id="IPR052519">
    <property type="entry name" value="Euk-type_GlcNAc_Kinase"/>
</dbReference>
<dbReference type="SUPFAM" id="SSF53067">
    <property type="entry name" value="Actin-like ATPase domain"/>
    <property type="match status" value="2"/>
</dbReference>
<sequence length="334" mass="34056">MGRSDLYLGVDAGNSKTLAAVADATGRIVGWARGGLGDIYGAPTPEHAIDTVLSVVDGALDAAGVDTGRIASAAFRLAGVDWPEDEGLWTSALDARLPGVRHSVKNDGFALLRCGEPSGVGVAVSLGTGAAIAGRGAGGEEFFVSWWFQHNLGAAGLGSDAFRATMLAELGLGEPTSLGAALSAFYGTSGAEDLLHAFTRREQPLGHHDRARAARVVVAEAAAGDPVAFAIVREHAIRAVDYITICARRVGLDAHRELPVVLGGSVLAAPESLLRQLIVDELRGAIPDARVVTTGAVPIRGAVLDAIAEGGVAVDAAIQAAVLASEPPEGLLST</sequence>
<accession>A0A6L9XT40</accession>
<evidence type="ECO:0000313" key="3">
    <source>
        <dbReference type="Proteomes" id="UP000474967"/>
    </source>
</evidence>
<dbReference type="InterPro" id="IPR043129">
    <property type="entry name" value="ATPase_NBD"/>
</dbReference>
<feature type="domain" description="ATPase BadF/BadG/BcrA/BcrD type" evidence="1">
    <location>
        <begin position="8"/>
        <end position="304"/>
    </location>
</feature>
<evidence type="ECO:0000313" key="2">
    <source>
        <dbReference type="EMBL" id="NEN04580.1"/>
    </source>
</evidence>
<evidence type="ECO:0000259" key="1">
    <source>
        <dbReference type="Pfam" id="PF01869"/>
    </source>
</evidence>
<dbReference type="Pfam" id="PF01869">
    <property type="entry name" value="BcrAD_BadFG"/>
    <property type="match status" value="1"/>
</dbReference>
<protein>
    <recommendedName>
        <fullName evidence="1">ATPase BadF/BadG/BcrA/BcrD type domain-containing protein</fullName>
    </recommendedName>
</protein>
<name>A0A6L9XT40_9MICO</name>
<dbReference type="Gene3D" id="3.30.420.40">
    <property type="match status" value="2"/>
</dbReference>
<dbReference type="AlphaFoldDB" id="A0A6L9XT40"/>
<dbReference type="RefSeq" id="WP_163287684.1">
    <property type="nucleotide sequence ID" value="NZ_JAAGWY010000001.1"/>
</dbReference>
<proteinExistence type="predicted"/>
<reference evidence="2 3" key="1">
    <citation type="journal article" date="2014" name="J. Microbiol.">
        <title>Diaminobutyricibacter tongyongensis gen. nov., sp. nov. and Homoserinibacter gongjuensis gen. nov., sp. nov. belong to the family Microbacteriaceae.</title>
        <authorList>
            <person name="Kim S.J."/>
            <person name="Ahn J.H."/>
            <person name="Weon H.Y."/>
            <person name="Hamada M."/>
            <person name="Suzuki K."/>
            <person name="Kwon S.W."/>
        </authorList>
    </citation>
    <scope>NUCLEOTIDE SEQUENCE [LARGE SCALE GENOMIC DNA]</scope>
    <source>
        <strain evidence="2 3">NBRC 108724</strain>
    </source>
</reference>
<dbReference type="PANTHER" id="PTHR43190">
    <property type="entry name" value="N-ACETYL-D-GLUCOSAMINE KINASE"/>
    <property type="match status" value="1"/>
</dbReference>
<dbReference type="PANTHER" id="PTHR43190:SF3">
    <property type="entry name" value="N-ACETYL-D-GLUCOSAMINE KINASE"/>
    <property type="match status" value="1"/>
</dbReference>
<keyword evidence="3" id="KW-1185">Reference proteome</keyword>
<dbReference type="InterPro" id="IPR002731">
    <property type="entry name" value="ATPase_BadF"/>
</dbReference>
<dbReference type="EMBL" id="JAAGWY010000001">
    <property type="protein sequence ID" value="NEN04580.1"/>
    <property type="molecule type" value="Genomic_DNA"/>
</dbReference>
<comment type="caution">
    <text evidence="2">The sequence shown here is derived from an EMBL/GenBank/DDBJ whole genome shotgun (WGS) entry which is preliminary data.</text>
</comment>